<evidence type="ECO:0000256" key="2">
    <source>
        <dbReference type="ARBA" id="ARBA00022833"/>
    </source>
</evidence>
<dbReference type="InterPro" id="IPR001870">
    <property type="entry name" value="B30.2/SPRY"/>
</dbReference>
<dbReference type="Pfam" id="PF00622">
    <property type="entry name" value="SPRY"/>
    <property type="match status" value="1"/>
</dbReference>
<accession>A0AAV7V1D7</accession>
<feature type="region of interest" description="Disordered" evidence="5">
    <location>
        <begin position="23"/>
        <end position="51"/>
    </location>
</feature>
<dbReference type="SUPFAM" id="SSF57845">
    <property type="entry name" value="B-box zinc-binding domain"/>
    <property type="match status" value="1"/>
</dbReference>
<dbReference type="AlphaFoldDB" id="A0AAV7V1D7"/>
<dbReference type="InterPro" id="IPR003877">
    <property type="entry name" value="SPRY_dom"/>
</dbReference>
<protein>
    <submittedName>
        <fullName evidence="8">Uncharacterized protein</fullName>
    </submittedName>
</protein>
<dbReference type="SUPFAM" id="SSF49899">
    <property type="entry name" value="Concanavalin A-like lectins/glucanases"/>
    <property type="match status" value="1"/>
</dbReference>
<feature type="compositionally biased region" description="Polar residues" evidence="5">
    <location>
        <begin position="29"/>
        <end position="40"/>
    </location>
</feature>
<feature type="compositionally biased region" description="Basic and acidic residues" evidence="5">
    <location>
        <begin position="323"/>
        <end position="348"/>
    </location>
</feature>
<dbReference type="PROSITE" id="PS50119">
    <property type="entry name" value="ZF_BBOX"/>
    <property type="match status" value="1"/>
</dbReference>
<dbReference type="PRINTS" id="PR01407">
    <property type="entry name" value="BUTYPHLNCDUF"/>
</dbReference>
<evidence type="ECO:0000259" key="7">
    <source>
        <dbReference type="PROSITE" id="PS50188"/>
    </source>
</evidence>
<dbReference type="CDD" id="cd12888">
    <property type="entry name" value="SPRY_PRY_TRIM7_like"/>
    <property type="match status" value="1"/>
</dbReference>
<dbReference type="InterPro" id="IPR013320">
    <property type="entry name" value="ConA-like_dom_sf"/>
</dbReference>
<dbReference type="EMBL" id="JANPWB010000004">
    <property type="protein sequence ID" value="KAJ1195142.1"/>
    <property type="molecule type" value="Genomic_DNA"/>
</dbReference>
<feature type="domain" description="B30.2/SPRY" evidence="7">
    <location>
        <begin position="477"/>
        <end position="664"/>
    </location>
</feature>
<evidence type="ECO:0000256" key="5">
    <source>
        <dbReference type="SAM" id="MobiDB-lite"/>
    </source>
</evidence>
<keyword evidence="9" id="KW-1185">Reference proteome</keyword>
<evidence type="ECO:0000256" key="1">
    <source>
        <dbReference type="ARBA" id="ARBA00022771"/>
    </source>
</evidence>
<dbReference type="InterPro" id="IPR050143">
    <property type="entry name" value="TRIM/RBCC"/>
</dbReference>
<evidence type="ECO:0000256" key="3">
    <source>
        <dbReference type="ARBA" id="ARBA00023054"/>
    </source>
</evidence>
<dbReference type="Pfam" id="PF00643">
    <property type="entry name" value="zf-B_box"/>
    <property type="match status" value="1"/>
</dbReference>
<evidence type="ECO:0000256" key="4">
    <source>
        <dbReference type="PROSITE-ProRule" id="PRU00024"/>
    </source>
</evidence>
<dbReference type="InterPro" id="IPR003879">
    <property type="entry name" value="Butyrophylin_SPRY"/>
</dbReference>
<keyword evidence="2" id="KW-0862">Zinc</keyword>
<organism evidence="8 9">
    <name type="scientific">Pleurodeles waltl</name>
    <name type="common">Iberian ribbed newt</name>
    <dbReference type="NCBI Taxonomy" id="8319"/>
    <lineage>
        <taxon>Eukaryota</taxon>
        <taxon>Metazoa</taxon>
        <taxon>Chordata</taxon>
        <taxon>Craniata</taxon>
        <taxon>Vertebrata</taxon>
        <taxon>Euteleostomi</taxon>
        <taxon>Amphibia</taxon>
        <taxon>Batrachia</taxon>
        <taxon>Caudata</taxon>
        <taxon>Salamandroidea</taxon>
        <taxon>Salamandridae</taxon>
        <taxon>Pleurodelinae</taxon>
        <taxon>Pleurodeles</taxon>
    </lineage>
</organism>
<dbReference type="PROSITE" id="PS50188">
    <property type="entry name" value="B302_SPRY"/>
    <property type="match status" value="1"/>
</dbReference>
<dbReference type="Gene3D" id="2.60.120.920">
    <property type="match status" value="1"/>
</dbReference>
<dbReference type="SMART" id="SM00336">
    <property type="entry name" value="BBOX"/>
    <property type="match status" value="1"/>
</dbReference>
<dbReference type="Pfam" id="PF13765">
    <property type="entry name" value="PRY"/>
    <property type="match status" value="1"/>
</dbReference>
<dbReference type="SMART" id="SM00449">
    <property type="entry name" value="SPRY"/>
    <property type="match status" value="1"/>
</dbReference>
<dbReference type="Gene3D" id="3.30.160.60">
    <property type="entry name" value="Classic Zinc Finger"/>
    <property type="match status" value="1"/>
</dbReference>
<keyword evidence="1 4" id="KW-0863">Zinc-finger</keyword>
<keyword evidence="3" id="KW-0175">Coiled coil</keyword>
<feature type="domain" description="B box-type" evidence="6">
    <location>
        <begin position="47"/>
        <end position="88"/>
    </location>
</feature>
<comment type="caution">
    <text evidence="8">The sequence shown here is derived from an EMBL/GenBank/DDBJ whole genome shotgun (WGS) entry which is preliminary data.</text>
</comment>
<dbReference type="PANTHER" id="PTHR24103">
    <property type="entry name" value="E3 UBIQUITIN-PROTEIN LIGASE TRIM"/>
    <property type="match status" value="1"/>
</dbReference>
<evidence type="ECO:0000313" key="8">
    <source>
        <dbReference type="EMBL" id="KAJ1195142.1"/>
    </source>
</evidence>
<dbReference type="SMART" id="SM00589">
    <property type="entry name" value="PRY"/>
    <property type="match status" value="1"/>
</dbReference>
<evidence type="ECO:0000313" key="9">
    <source>
        <dbReference type="Proteomes" id="UP001066276"/>
    </source>
</evidence>
<dbReference type="FunFam" id="2.60.120.920:FF:000004">
    <property type="entry name" value="Butyrophilin subfamily 1 member A1"/>
    <property type="match status" value="1"/>
</dbReference>
<feature type="region of interest" description="Disordered" evidence="5">
    <location>
        <begin position="323"/>
        <end position="354"/>
    </location>
</feature>
<dbReference type="Proteomes" id="UP001066276">
    <property type="component" value="Chromosome 2_2"/>
</dbReference>
<proteinExistence type="predicted"/>
<dbReference type="CDD" id="cd19760">
    <property type="entry name" value="Bbox2_TRIM4-like"/>
    <property type="match status" value="1"/>
</dbReference>
<evidence type="ECO:0000259" key="6">
    <source>
        <dbReference type="PROSITE" id="PS50119"/>
    </source>
</evidence>
<name>A0AAV7V1D7_PLEWA</name>
<dbReference type="GO" id="GO:0008270">
    <property type="term" value="F:zinc ion binding"/>
    <property type="evidence" value="ECO:0007669"/>
    <property type="project" value="UniProtKB-KW"/>
</dbReference>
<dbReference type="InterPro" id="IPR000315">
    <property type="entry name" value="Znf_B-box"/>
</dbReference>
<gene>
    <name evidence="8" type="ORF">NDU88_004423</name>
</gene>
<keyword evidence="1 4" id="KW-0479">Metal-binding</keyword>
<dbReference type="InterPro" id="IPR006574">
    <property type="entry name" value="PRY"/>
</dbReference>
<sequence>MSNEDLEKACPERKEVFQQVKELEAHAETGNTTETGNKLQTAPRGSGPGSLCEEHGERLQLFCETDGALLCVVCRESQAHRPHRVTPVNEAEQEYKNKIRAEKDKIPSVDEQLCQSLGEKVESPQSRPEAMKKMKMTMLQKVNITELTSPSALITKIEKKCEEPALESLKDKMRAEKDRIPSVDKQGEKVGMLHGRLEAMKKKTKKKTTTMLQNVDITKLTSPSDLITETKKKCEKPALGSLKNKIKVEKDKIPPVDEQLCQSLGDKVESPQGRLEVMKKKMTMLQKVNITELTSPSALITEIEKKCEEPALDFLKDKMSAQKDKIPSVDEQSPGEKGEMLHSRLEATKKKKKKKTMTMLQNGNITKLTSLNAPITEIEKKCEEPALDPLEDKMRAQKDEIPSVDEQLCQSVGEKGEMLHSRLEATKKKKKKKTMTMLQNGNITKLTSLNAPITELEKKCEEPALDPLKDFTSTLDRCDNVKSQGPENTMMPYKAMVTLDPDTAHPRLLLSEEERHVRWTDEEQPMPDTPKRFTYWPCVLGSEGFTSGRHYWEVKLLQEGGGWCVGVAAENVERNEWIPWSPKWGVWVVEGWEGQNWALTSPLTLLFPHENPTKLGVFLDYEGGQVSLYNADSLELLYTYPQTPFTERLFPIFSLWGAAELELA</sequence>
<dbReference type="InterPro" id="IPR043136">
    <property type="entry name" value="B30.2/SPRY_sf"/>
</dbReference>
<reference evidence="8" key="1">
    <citation type="journal article" date="2022" name="bioRxiv">
        <title>Sequencing and chromosome-scale assembly of the giantPleurodeles waltlgenome.</title>
        <authorList>
            <person name="Brown T."/>
            <person name="Elewa A."/>
            <person name="Iarovenko S."/>
            <person name="Subramanian E."/>
            <person name="Araus A.J."/>
            <person name="Petzold A."/>
            <person name="Susuki M."/>
            <person name="Suzuki K.-i.T."/>
            <person name="Hayashi T."/>
            <person name="Toyoda A."/>
            <person name="Oliveira C."/>
            <person name="Osipova E."/>
            <person name="Leigh N.D."/>
            <person name="Simon A."/>
            <person name="Yun M.H."/>
        </authorList>
    </citation>
    <scope>NUCLEOTIDE SEQUENCE</scope>
    <source>
        <strain evidence="8">20211129_DDA</strain>
        <tissue evidence="8">Liver</tissue>
    </source>
</reference>